<accession>A0A540NGP7</accession>
<evidence type="ECO:0000256" key="1">
    <source>
        <dbReference type="SAM" id="Phobius"/>
    </source>
</evidence>
<name>A0A540NGP7_MALBA</name>
<keyword evidence="3" id="KW-1185">Reference proteome</keyword>
<keyword evidence="1" id="KW-1133">Transmembrane helix</keyword>
<dbReference type="AlphaFoldDB" id="A0A540NGP7"/>
<keyword evidence="1" id="KW-0472">Membrane</keyword>
<reference evidence="2 3" key="1">
    <citation type="journal article" date="2019" name="G3 (Bethesda)">
        <title>Sequencing of a Wild Apple (Malus baccata) Genome Unravels the Differences Between Cultivated and Wild Apple Species Regarding Disease Resistance and Cold Tolerance.</title>
        <authorList>
            <person name="Chen X."/>
        </authorList>
    </citation>
    <scope>NUCLEOTIDE SEQUENCE [LARGE SCALE GENOMIC DNA]</scope>
    <source>
        <strain evidence="3">cv. Shandingzi</strain>
        <tissue evidence="2">Leaves</tissue>
    </source>
</reference>
<proteinExistence type="predicted"/>
<comment type="caution">
    <text evidence="2">The sequence shown here is derived from an EMBL/GenBank/DDBJ whole genome shotgun (WGS) entry which is preliminary data.</text>
</comment>
<evidence type="ECO:0000313" key="2">
    <source>
        <dbReference type="EMBL" id="TQE10186.1"/>
    </source>
</evidence>
<sequence length="70" mass="7968">MKCKSICTLQNLETMWLLEAKKKLWSVLPRRRRPQISPIYSTCFVALSISGSLSLPLPFSSDIFSLTQAH</sequence>
<protein>
    <submittedName>
        <fullName evidence="2">Uncharacterized protein</fullName>
    </submittedName>
</protein>
<evidence type="ECO:0000313" key="3">
    <source>
        <dbReference type="Proteomes" id="UP000315295"/>
    </source>
</evidence>
<organism evidence="2 3">
    <name type="scientific">Malus baccata</name>
    <name type="common">Siberian crab apple</name>
    <name type="synonym">Pyrus baccata</name>
    <dbReference type="NCBI Taxonomy" id="106549"/>
    <lineage>
        <taxon>Eukaryota</taxon>
        <taxon>Viridiplantae</taxon>
        <taxon>Streptophyta</taxon>
        <taxon>Embryophyta</taxon>
        <taxon>Tracheophyta</taxon>
        <taxon>Spermatophyta</taxon>
        <taxon>Magnoliopsida</taxon>
        <taxon>eudicotyledons</taxon>
        <taxon>Gunneridae</taxon>
        <taxon>Pentapetalae</taxon>
        <taxon>rosids</taxon>
        <taxon>fabids</taxon>
        <taxon>Rosales</taxon>
        <taxon>Rosaceae</taxon>
        <taxon>Amygdaloideae</taxon>
        <taxon>Maleae</taxon>
        <taxon>Malus</taxon>
    </lineage>
</organism>
<gene>
    <name evidence="2" type="ORF">C1H46_004158</name>
</gene>
<feature type="transmembrane region" description="Helical" evidence="1">
    <location>
        <begin position="39"/>
        <end position="59"/>
    </location>
</feature>
<dbReference type="EMBL" id="VIEB01000045">
    <property type="protein sequence ID" value="TQE10186.1"/>
    <property type="molecule type" value="Genomic_DNA"/>
</dbReference>
<keyword evidence="1" id="KW-0812">Transmembrane</keyword>
<dbReference type="Proteomes" id="UP000315295">
    <property type="component" value="Unassembled WGS sequence"/>
</dbReference>